<evidence type="ECO:0000313" key="7">
    <source>
        <dbReference type="Proteomes" id="UP000472265"/>
    </source>
</evidence>
<dbReference type="Proteomes" id="UP000472265">
    <property type="component" value="Chromosome 5"/>
</dbReference>
<dbReference type="PROSITE" id="PS51720">
    <property type="entry name" value="G_AIG1"/>
    <property type="match status" value="1"/>
</dbReference>
<dbReference type="PANTHER" id="PTHR10903:SF170">
    <property type="entry name" value="GTPASE IMAP FAMILY MEMBER 7"/>
    <property type="match status" value="1"/>
</dbReference>
<evidence type="ECO:0000256" key="1">
    <source>
        <dbReference type="ARBA" id="ARBA00008535"/>
    </source>
</evidence>
<comment type="similarity">
    <text evidence="1">Belongs to the TRAFAC class TrmE-Era-EngA-EngB-Septin-like GTPase superfamily. AIG1/Toc34/Toc159-like paraseptin GTPase family. IAN subfamily.</text>
</comment>
<dbReference type="GO" id="GO:0005525">
    <property type="term" value="F:GTP binding"/>
    <property type="evidence" value="ECO:0007669"/>
    <property type="project" value="UniProtKB-KW"/>
</dbReference>
<reference evidence="6" key="1">
    <citation type="submission" date="2021-04" db="EMBL/GenBank/DDBJ databases">
        <authorList>
            <consortium name="Wellcome Sanger Institute Data Sharing"/>
        </authorList>
    </citation>
    <scope>NUCLEOTIDE SEQUENCE [LARGE SCALE GENOMIC DNA]</scope>
</reference>
<keyword evidence="7" id="KW-1185">Reference proteome</keyword>
<dbReference type="InParanoid" id="A0A671URD2"/>
<organism evidence="6 7">
    <name type="scientific">Sparus aurata</name>
    <name type="common">Gilthead sea bream</name>
    <dbReference type="NCBI Taxonomy" id="8175"/>
    <lineage>
        <taxon>Eukaryota</taxon>
        <taxon>Metazoa</taxon>
        <taxon>Chordata</taxon>
        <taxon>Craniata</taxon>
        <taxon>Vertebrata</taxon>
        <taxon>Euteleostomi</taxon>
        <taxon>Actinopterygii</taxon>
        <taxon>Neopterygii</taxon>
        <taxon>Teleostei</taxon>
        <taxon>Neoteleostei</taxon>
        <taxon>Acanthomorphata</taxon>
        <taxon>Eupercaria</taxon>
        <taxon>Spariformes</taxon>
        <taxon>Sparidae</taxon>
        <taxon>Sparus</taxon>
    </lineage>
</organism>
<dbReference type="Gene3D" id="3.40.50.300">
    <property type="entry name" value="P-loop containing nucleotide triphosphate hydrolases"/>
    <property type="match status" value="1"/>
</dbReference>
<feature type="domain" description="AIG1-type G" evidence="5">
    <location>
        <begin position="23"/>
        <end position="111"/>
    </location>
</feature>
<keyword evidence="3" id="KW-0342">GTP-binding</keyword>
<dbReference type="Pfam" id="PF04548">
    <property type="entry name" value="AIG1"/>
    <property type="match status" value="1"/>
</dbReference>
<keyword evidence="2" id="KW-0547">Nucleotide-binding</keyword>
<dbReference type="GeneTree" id="ENSGT00940000164100"/>
<dbReference type="Ensembl" id="ENSSAUT00010017993.1">
    <property type="protein sequence ID" value="ENSSAUP00010017012.1"/>
    <property type="gene ID" value="ENSSAUG00010007817.1"/>
</dbReference>
<dbReference type="InterPro" id="IPR045058">
    <property type="entry name" value="GIMA/IAN/Toc"/>
</dbReference>
<dbReference type="AlphaFoldDB" id="A0A671URD2"/>
<proteinExistence type="inferred from homology"/>
<evidence type="ECO:0000313" key="6">
    <source>
        <dbReference type="Ensembl" id="ENSSAUP00010017012.1"/>
    </source>
</evidence>
<evidence type="ECO:0000256" key="3">
    <source>
        <dbReference type="ARBA" id="ARBA00023134"/>
    </source>
</evidence>
<accession>A0A671URD2</accession>
<dbReference type="SUPFAM" id="SSF52540">
    <property type="entry name" value="P-loop containing nucleoside triphosphate hydrolases"/>
    <property type="match status" value="1"/>
</dbReference>
<evidence type="ECO:0000256" key="2">
    <source>
        <dbReference type="ARBA" id="ARBA00022741"/>
    </source>
</evidence>
<name>A0A671URD2_SPAAU</name>
<protein>
    <recommendedName>
        <fullName evidence="5">AIG1-type G domain-containing protein</fullName>
    </recommendedName>
</protein>
<evidence type="ECO:0000259" key="5">
    <source>
        <dbReference type="PROSITE" id="PS51720"/>
    </source>
</evidence>
<reference evidence="6" key="2">
    <citation type="submission" date="2025-08" db="UniProtKB">
        <authorList>
            <consortium name="Ensembl"/>
        </authorList>
    </citation>
    <scope>IDENTIFICATION</scope>
</reference>
<sequence length="111" mass="12672">MLQRQDSVMMMQSRQSSCMEQSKECLRMVLIGKTGCGKSATGNTILGSECFTSKVCQKSVTRICQKEEGEIDGRPVVVVDTPEKRMTRNWKCMKTKQKKMPDSEESRRKEN</sequence>
<dbReference type="InterPro" id="IPR006703">
    <property type="entry name" value="G_AIG1"/>
</dbReference>
<evidence type="ECO:0000256" key="4">
    <source>
        <dbReference type="SAM" id="MobiDB-lite"/>
    </source>
</evidence>
<reference evidence="6" key="3">
    <citation type="submission" date="2025-09" db="UniProtKB">
        <authorList>
            <consortium name="Ensembl"/>
        </authorList>
    </citation>
    <scope>IDENTIFICATION</scope>
</reference>
<dbReference type="InterPro" id="IPR027417">
    <property type="entry name" value="P-loop_NTPase"/>
</dbReference>
<dbReference type="PANTHER" id="PTHR10903">
    <property type="entry name" value="GTPASE, IMAP FAMILY MEMBER-RELATED"/>
    <property type="match status" value="1"/>
</dbReference>
<feature type="compositionally biased region" description="Basic and acidic residues" evidence="4">
    <location>
        <begin position="99"/>
        <end position="111"/>
    </location>
</feature>
<feature type="region of interest" description="Disordered" evidence="4">
    <location>
        <begin position="92"/>
        <end position="111"/>
    </location>
</feature>